<keyword evidence="2" id="KW-0560">Oxidoreductase</keyword>
<comment type="similarity">
    <text evidence="1 2">Belongs to the cytochrome P450 family.</text>
</comment>
<feature type="region of interest" description="Disordered" evidence="3">
    <location>
        <begin position="58"/>
        <end position="91"/>
    </location>
</feature>
<dbReference type="PROSITE" id="PS00086">
    <property type="entry name" value="CYTOCHROME_P450"/>
    <property type="match status" value="1"/>
</dbReference>
<dbReference type="InterPro" id="IPR036396">
    <property type="entry name" value="Cyt_P450_sf"/>
</dbReference>
<sequence>MVVVAQASIVEQILDPANRANPYPLYAELRTTPVTREPDGTYVVSTYHEIVALLKDPRVSSDPRNHPEMAGAATTSEEAPSGLPESFIQRDPPEHDQLRELAMRPFGPPQTHDRIEGMRPWLVDVTDRLIDDLAGKHRVDLVDDFAYPLPVTAICHLLGVPREDQPRFHVWADALIETLDVTTGTFMQRQQRRQQISAELGGYLGGLADAHARQPGDDLISGLLTDTGPHAPMAREHLLSTAALLLVAGHETTVNLITNGMLTLLRHPGVLDRLRHQPDLITPLVEELLRYEPPVHMLNRRTTLADIQIAGTTIPEGSPLILMLAAGSRDPDGFPDPDRFDPDRTDNRHLGFGGGIHYCFGAPLARIETQVALPALARRLVNPRLVADPPPYRPNPELRGPRHLVVEFDAIASAAQTADRVMAHGR</sequence>
<keyword evidence="5" id="KW-1185">Reference proteome</keyword>
<evidence type="ECO:0000256" key="1">
    <source>
        <dbReference type="ARBA" id="ARBA00010617"/>
    </source>
</evidence>
<dbReference type="InterPro" id="IPR017972">
    <property type="entry name" value="Cyt_P450_CS"/>
</dbReference>
<dbReference type="EMBL" id="BAABAT010000019">
    <property type="protein sequence ID" value="GAA4254609.1"/>
    <property type="molecule type" value="Genomic_DNA"/>
</dbReference>
<dbReference type="Pfam" id="PF00067">
    <property type="entry name" value="p450"/>
    <property type="match status" value="1"/>
</dbReference>
<dbReference type="PANTHER" id="PTHR46696">
    <property type="entry name" value="P450, PUTATIVE (EUROFUNG)-RELATED"/>
    <property type="match status" value="1"/>
</dbReference>
<accession>A0ABP8DFB0</accession>
<keyword evidence="2" id="KW-0408">Iron</keyword>
<dbReference type="InterPro" id="IPR001128">
    <property type="entry name" value="Cyt_P450"/>
</dbReference>
<feature type="compositionally biased region" description="Basic and acidic residues" evidence="3">
    <location>
        <begin position="58"/>
        <end position="67"/>
    </location>
</feature>
<dbReference type="CDD" id="cd20625">
    <property type="entry name" value="CYP164-like"/>
    <property type="match status" value="1"/>
</dbReference>
<keyword evidence="2" id="KW-0349">Heme</keyword>
<organism evidence="4 5">
    <name type="scientific">Dactylosporangium darangshiense</name>
    <dbReference type="NCBI Taxonomy" id="579108"/>
    <lineage>
        <taxon>Bacteria</taxon>
        <taxon>Bacillati</taxon>
        <taxon>Actinomycetota</taxon>
        <taxon>Actinomycetes</taxon>
        <taxon>Micromonosporales</taxon>
        <taxon>Micromonosporaceae</taxon>
        <taxon>Dactylosporangium</taxon>
    </lineage>
</organism>
<dbReference type="Gene3D" id="1.10.630.10">
    <property type="entry name" value="Cytochrome P450"/>
    <property type="match status" value="1"/>
</dbReference>
<evidence type="ECO:0000313" key="4">
    <source>
        <dbReference type="EMBL" id="GAA4254609.1"/>
    </source>
</evidence>
<reference evidence="5" key="1">
    <citation type="journal article" date="2019" name="Int. J. Syst. Evol. Microbiol.">
        <title>The Global Catalogue of Microorganisms (GCM) 10K type strain sequencing project: providing services to taxonomists for standard genome sequencing and annotation.</title>
        <authorList>
            <consortium name="The Broad Institute Genomics Platform"/>
            <consortium name="The Broad Institute Genome Sequencing Center for Infectious Disease"/>
            <person name="Wu L."/>
            <person name="Ma J."/>
        </authorList>
    </citation>
    <scope>NUCLEOTIDE SEQUENCE [LARGE SCALE GENOMIC DNA]</scope>
    <source>
        <strain evidence="5">JCM 17441</strain>
    </source>
</reference>
<dbReference type="SUPFAM" id="SSF48264">
    <property type="entry name" value="Cytochrome P450"/>
    <property type="match status" value="1"/>
</dbReference>
<dbReference type="PRINTS" id="PR00385">
    <property type="entry name" value="P450"/>
</dbReference>
<comment type="caution">
    <text evidence="4">The sequence shown here is derived from an EMBL/GenBank/DDBJ whole genome shotgun (WGS) entry which is preliminary data.</text>
</comment>
<evidence type="ECO:0000256" key="3">
    <source>
        <dbReference type="SAM" id="MobiDB-lite"/>
    </source>
</evidence>
<protein>
    <submittedName>
        <fullName evidence="4">Cytochrome P450</fullName>
    </submittedName>
</protein>
<keyword evidence="2" id="KW-0479">Metal-binding</keyword>
<dbReference type="InterPro" id="IPR002397">
    <property type="entry name" value="Cyt_P450_B"/>
</dbReference>
<dbReference type="RefSeq" id="WP_380138977.1">
    <property type="nucleotide sequence ID" value="NZ_JBHTFY010000001.1"/>
</dbReference>
<evidence type="ECO:0000256" key="2">
    <source>
        <dbReference type="RuleBase" id="RU000461"/>
    </source>
</evidence>
<dbReference type="PRINTS" id="PR00359">
    <property type="entry name" value="BP450"/>
</dbReference>
<name>A0ABP8DFB0_9ACTN</name>
<proteinExistence type="inferred from homology"/>
<evidence type="ECO:0000313" key="5">
    <source>
        <dbReference type="Proteomes" id="UP001500620"/>
    </source>
</evidence>
<keyword evidence="2" id="KW-0503">Monooxygenase</keyword>
<dbReference type="PANTHER" id="PTHR46696:SF1">
    <property type="entry name" value="CYTOCHROME P450 YJIB-RELATED"/>
    <property type="match status" value="1"/>
</dbReference>
<gene>
    <name evidence="4" type="ORF">GCM10022255_059940</name>
</gene>
<dbReference type="Proteomes" id="UP001500620">
    <property type="component" value="Unassembled WGS sequence"/>
</dbReference>